<name>A0ABQ2EQ24_9ACTN</name>
<sequence>MNETGTLRHRLQGMREEAAVTQARAERTGDPEERGRLERKARKLEFDCEQESMMAAGDIYPPE</sequence>
<evidence type="ECO:0000256" key="1">
    <source>
        <dbReference type="SAM" id="MobiDB-lite"/>
    </source>
</evidence>
<dbReference type="Pfam" id="PF19908">
    <property type="entry name" value="DUF6381"/>
    <property type="match status" value="1"/>
</dbReference>
<reference evidence="3" key="1">
    <citation type="journal article" date="2019" name="Int. J. Syst. Evol. Microbiol.">
        <title>The Global Catalogue of Microorganisms (GCM) 10K type strain sequencing project: providing services to taxonomists for standard genome sequencing and annotation.</title>
        <authorList>
            <consortium name="The Broad Institute Genomics Platform"/>
            <consortium name="The Broad Institute Genome Sequencing Center for Infectious Disease"/>
            <person name="Wu L."/>
            <person name="Ma J."/>
        </authorList>
    </citation>
    <scope>NUCLEOTIDE SEQUENCE [LARGE SCALE GENOMIC DNA]</scope>
    <source>
        <strain evidence="3">CGMCC 4.7275</strain>
    </source>
</reference>
<evidence type="ECO:0000313" key="3">
    <source>
        <dbReference type="Proteomes" id="UP000660265"/>
    </source>
</evidence>
<evidence type="ECO:0008006" key="4">
    <source>
        <dbReference type="Google" id="ProtNLM"/>
    </source>
</evidence>
<evidence type="ECO:0000313" key="2">
    <source>
        <dbReference type="EMBL" id="GGK16918.1"/>
    </source>
</evidence>
<dbReference type="Proteomes" id="UP000660265">
    <property type="component" value="Unassembled WGS sequence"/>
</dbReference>
<dbReference type="InterPro" id="IPR045961">
    <property type="entry name" value="DUF6381"/>
</dbReference>
<feature type="region of interest" description="Disordered" evidence="1">
    <location>
        <begin position="1"/>
        <end position="35"/>
    </location>
</feature>
<comment type="caution">
    <text evidence="2">The sequence shown here is derived from an EMBL/GenBank/DDBJ whole genome shotgun (WGS) entry which is preliminary data.</text>
</comment>
<gene>
    <name evidence="2" type="ORF">GCM10011583_56100</name>
</gene>
<organism evidence="2 3">
    <name type="scientific">Streptomyces camponoticapitis</name>
    <dbReference type="NCBI Taxonomy" id="1616125"/>
    <lineage>
        <taxon>Bacteria</taxon>
        <taxon>Bacillati</taxon>
        <taxon>Actinomycetota</taxon>
        <taxon>Actinomycetes</taxon>
        <taxon>Kitasatosporales</taxon>
        <taxon>Streptomycetaceae</taxon>
        <taxon>Streptomyces</taxon>
    </lineage>
</organism>
<keyword evidence="3" id="KW-1185">Reference proteome</keyword>
<feature type="compositionally biased region" description="Basic and acidic residues" evidence="1">
    <location>
        <begin position="13"/>
        <end position="35"/>
    </location>
</feature>
<accession>A0ABQ2EQ24</accession>
<dbReference type="EMBL" id="BMMV01000021">
    <property type="protein sequence ID" value="GGK16918.1"/>
    <property type="molecule type" value="Genomic_DNA"/>
</dbReference>
<proteinExistence type="predicted"/>
<protein>
    <recommendedName>
        <fullName evidence="4">Small hydrophilic protein</fullName>
    </recommendedName>
</protein>